<keyword evidence="3" id="KW-1185">Reference proteome</keyword>
<dbReference type="InterPro" id="IPR028979">
    <property type="entry name" value="Ser_kin/Pase_Hpr-like_N_sf"/>
</dbReference>
<dbReference type="RefSeq" id="WP_117330122.1">
    <property type="nucleotide sequence ID" value="NZ_QUWK01000006.1"/>
</dbReference>
<name>A0A372MHI6_9SPIR</name>
<reference evidence="3" key="1">
    <citation type="submission" date="2018-08" db="EMBL/GenBank/DDBJ databases">
        <authorList>
            <person name="Grouzdev D.S."/>
            <person name="Krutkina M.S."/>
        </authorList>
    </citation>
    <scope>NUCLEOTIDE SEQUENCE [LARGE SCALE GENOMIC DNA]</scope>
    <source>
        <strain evidence="3">4-11</strain>
    </source>
</reference>
<dbReference type="Gene3D" id="3.40.1390.20">
    <property type="entry name" value="HprK N-terminal domain-like"/>
    <property type="match status" value="1"/>
</dbReference>
<dbReference type="SUPFAM" id="SSF75138">
    <property type="entry name" value="HprK N-terminal domain-like"/>
    <property type="match status" value="1"/>
</dbReference>
<gene>
    <name evidence="2" type="ORF">DYP60_06690</name>
</gene>
<dbReference type="Proteomes" id="UP000264002">
    <property type="component" value="Unassembled WGS sequence"/>
</dbReference>
<organism evidence="2 3">
    <name type="scientific">Sphaerochaeta halotolerans</name>
    <dbReference type="NCBI Taxonomy" id="2293840"/>
    <lineage>
        <taxon>Bacteria</taxon>
        <taxon>Pseudomonadati</taxon>
        <taxon>Spirochaetota</taxon>
        <taxon>Spirochaetia</taxon>
        <taxon>Spirochaetales</taxon>
        <taxon>Sphaerochaetaceae</taxon>
        <taxon>Sphaerochaeta</taxon>
    </lineage>
</organism>
<evidence type="ECO:0000256" key="1">
    <source>
        <dbReference type="ARBA" id="ARBA00011643"/>
    </source>
</evidence>
<evidence type="ECO:0000313" key="2">
    <source>
        <dbReference type="EMBL" id="RFU94913.1"/>
    </source>
</evidence>
<dbReference type="AlphaFoldDB" id="A0A372MHI6"/>
<reference evidence="2 3" key="2">
    <citation type="submission" date="2018-09" db="EMBL/GenBank/DDBJ databases">
        <title>Genome of Sphaerochaeta halotolerans strain 4-11.</title>
        <authorList>
            <person name="Nazina T.N."/>
            <person name="Sokolova D.S."/>
        </authorList>
    </citation>
    <scope>NUCLEOTIDE SEQUENCE [LARGE SCALE GENOMIC DNA]</scope>
    <source>
        <strain evidence="2 3">4-11</strain>
    </source>
</reference>
<dbReference type="EMBL" id="QUWK01000006">
    <property type="protein sequence ID" value="RFU94913.1"/>
    <property type="molecule type" value="Genomic_DNA"/>
</dbReference>
<evidence type="ECO:0000313" key="3">
    <source>
        <dbReference type="Proteomes" id="UP000264002"/>
    </source>
</evidence>
<dbReference type="OrthoDB" id="9800356at2"/>
<comment type="subunit">
    <text evidence="1">Homohexamer.</text>
</comment>
<accession>A0A372MHI6</accession>
<sequence length="116" mass="12514">MHVHDLAALEGFKAEHKELKNWEINDAYCGDLLSDVMGNAPSESVLITIQAHKNTVAVASLAGIRALVICNNRSVPSDMLEAAKEEDISIFTTKDTQFEASCKIAKALGRLDAGTD</sequence>
<comment type="caution">
    <text evidence="2">The sequence shown here is derived from an EMBL/GenBank/DDBJ whole genome shotgun (WGS) entry which is preliminary data.</text>
</comment>
<protein>
    <submittedName>
        <fullName evidence="2">Iron-sulfur binding hydrogenase</fullName>
    </submittedName>
</protein>
<proteinExistence type="predicted"/>